<dbReference type="InterPro" id="IPR029058">
    <property type="entry name" value="AB_hydrolase_fold"/>
</dbReference>
<dbReference type="PANTHER" id="PTHR36837:SF5">
    <property type="entry name" value="POLY-3-HYDROXYBUTYRATE SYNTHASE"/>
    <property type="match status" value="1"/>
</dbReference>
<dbReference type="Gene3D" id="3.40.50.1820">
    <property type="entry name" value="alpha/beta hydrolase"/>
    <property type="match status" value="1"/>
</dbReference>
<dbReference type="Pfam" id="PF12551">
    <property type="entry name" value="PHBC_N"/>
    <property type="match status" value="1"/>
</dbReference>
<organism evidence="5 6">
    <name type="scientific">Oleiphilus messinensis</name>
    <dbReference type="NCBI Taxonomy" id="141451"/>
    <lineage>
        <taxon>Bacteria</taxon>
        <taxon>Pseudomonadati</taxon>
        <taxon>Pseudomonadota</taxon>
        <taxon>Gammaproteobacteria</taxon>
        <taxon>Oceanospirillales</taxon>
        <taxon>Oleiphilaceae</taxon>
        <taxon>Oleiphilus</taxon>
    </lineage>
</organism>
<evidence type="ECO:0000256" key="1">
    <source>
        <dbReference type="ARBA" id="ARBA00022679"/>
    </source>
</evidence>
<keyword evidence="2" id="KW-0012">Acyltransferase</keyword>
<dbReference type="EMBL" id="CP021425">
    <property type="protein sequence ID" value="ARU54413.1"/>
    <property type="molecule type" value="Genomic_DNA"/>
</dbReference>
<dbReference type="InterPro" id="IPR051321">
    <property type="entry name" value="PHA/PHB_synthase"/>
</dbReference>
<evidence type="ECO:0000313" key="6">
    <source>
        <dbReference type="Proteomes" id="UP000196027"/>
    </source>
</evidence>
<evidence type="ECO:0000259" key="3">
    <source>
        <dbReference type="Pfam" id="PF07167"/>
    </source>
</evidence>
<dbReference type="SUPFAM" id="SSF53474">
    <property type="entry name" value="alpha/beta-Hydrolases"/>
    <property type="match status" value="1"/>
</dbReference>
<dbReference type="OrthoDB" id="7208816at2"/>
<feature type="domain" description="Poly-beta-hydroxybutyrate polymerase N-terminal" evidence="4">
    <location>
        <begin position="9"/>
        <end position="50"/>
    </location>
</feature>
<dbReference type="PANTHER" id="PTHR36837">
    <property type="entry name" value="POLY(3-HYDROXYALKANOATE) POLYMERASE SUBUNIT PHAC"/>
    <property type="match status" value="1"/>
</dbReference>
<protein>
    <submittedName>
        <fullName evidence="5">Poly(3-hydroxyalkanoate) synthetase</fullName>
    </submittedName>
</protein>
<dbReference type="AlphaFoldDB" id="A0A1Y0I4S0"/>
<proteinExistence type="predicted"/>
<sequence>MDERSIGAETKAIDRLIHAFIGYGTGGNSPAAIVQAYFDWASHLVMVPGKQMELQKNLFRNLSRFAVYSGRVMRNENPEPPMTPLPQDYRFKNEAWQRFPFNLLHQSFLMQEQWWHYATTGVPGVAKRNEEMVSFGARQILDMFSPSNFPLTNPEVLAKTMKTGGRNFIDGFKNWSQDLQRQINKEPPAGSEKYQVGKNLAVTPGKVIFRNHLIELIQYTPTTEKVQKEPLLIVPAWIMKYYILDLSEQNSMVKYLVDQGHTVFMISWLNPTSQDRNLSMDDYRKHGVMAAIDAVSHIVPDTPIHTAGYCLGGTILSIAAATMARDNDNRIASVTLFAAQTDFTEAGELMLFINESQLTFLEDLMWEQGYLDSEQMAGAFMMLRSKDLLYSRIVHEYMMGERNGMNDLMSWNADTTRMPYRMHSQYLRSLFLNNDLAEGRFEVGANPIFLRDIRVPIFAVGASKDHVAPWQSVFKIRRLTSAPEVTFLLTSGGHNAGIISEPGHARRSYMVNTRKRGDKYVGPDAWLEVAEKHEGSWWPHWHEWLRNHSSGETTAPAMGNVEAGYHEICDAPGTYILQK</sequence>
<dbReference type="KEGG" id="ome:OLMES_0307"/>
<feature type="domain" description="Poly-beta-hydroxybutyrate polymerase N-terminal" evidence="3">
    <location>
        <begin position="87"/>
        <end position="256"/>
    </location>
</feature>
<dbReference type="Pfam" id="PF07167">
    <property type="entry name" value="PhaC_N"/>
    <property type="match status" value="1"/>
</dbReference>
<reference evidence="5 6" key="1">
    <citation type="submission" date="2017-05" db="EMBL/GenBank/DDBJ databases">
        <title>Genomic insights into alkan degradation activity of Oleiphilus messinensis.</title>
        <authorList>
            <person name="Kozyavkin S.A."/>
            <person name="Slesarev A.I."/>
            <person name="Golyshin P.N."/>
            <person name="Korzhenkov A."/>
            <person name="Golyshina O.N."/>
            <person name="Toshchakov S.V."/>
        </authorList>
    </citation>
    <scope>NUCLEOTIDE SEQUENCE [LARGE SCALE GENOMIC DNA]</scope>
    <source>
        <strain evidence="5 6">ME102</strain>
    </source>
</reference>
<dbReference type="GO" id="GO:0016746">
    <property type="term" value="F:acyltransferase activity"/>
    <property type="evidence" value="ECO:0007669"/>
    <property type="project" value="UniProtKB-KW"/>
</dbReference>
<evidence type="ECO:0000313" key="5">
    <source>
        <dbReference type="EMBL" id="ARU54413.1"/>
    </source>
</evidence>
<gene>
    <name evidence="5" type="ORF">OLMES_0307</name>
</gene>
<name>A0A1Y0I4S0_9GAMM</name>
<evidence type="ECO:0000259" key="4">
    <source>
        <dbReference type="Pfam" id="PF12551"/>
    </source>
</evidence>
<dbReference type="Proteomes" id="UP000196027">
    <property type="component" value="Chromosome"/>
</dbReference>
<keyword evidence="6" id="KW-1185">Reference proteome</keyword>
<dbReference type="GO" id="GO:0042619">
    <property type="term" value="P:poly-hydroxybutyrate biosynthetic process"/>
    <property type="evidence" value="ECO:0007669"/>
    <property type="project" value="InterPro"/>
</dbReference>
<keyword evidence="1" id="KW-0808">Transferase</keyword>
<evidence type="ECO:0000256" key="2">
    <source>
        <dbReference type="ARBA" id="ARBA00023315"/>
    </source>
</evidence>
<accession>A0A1Y0I4S0</accession>
<dbReference type="InterPro" id="IPR010941">
    <property type="entry name" value="PhaC_N"/>
</dbReference>
<dbReference type="InterPro" id="IPR022211">
    <property type="entry name" value="PHBC_N"/>
</dbReference>